<sequence>MDKGSDDAVLSQLEQTELRLKQLSEQMGQASKDAAKDDDFDVLAAMRAASADSQRRLQELKEAGEREFGEGAAPLSVPPELAQPALDILDRISDAKQSVYELQNRHSPTSLQSLPSHHYPFSASSVPKGPFPNPVSHVATVPLDLVDNGTGGEACYTGVYPQRLPVSCAFQSLPNVGISPTDTRMCIEEPPLSPADTYSGLTAQDPVLTSQDPVLTSQDPVFTSHQHNSQPAMGMGLGFGGPSGMPALDT</sequence>
<keyword evidence="3" id="KW-1185">Reference proteome</keyword>
<feature type="region of interest" description="Disordered" evidence="1">
    <location>
        <begin position="51"/>
        <end position="77"/>
    </location>
</feature>
<dbReference type="Proteomes" id="UP000265618">
    <property type="component" value="Unassembled WGS sequence"/>
</dbReference>
<comment type="caution">
    <text evidence="2">The sequence shown here is derived from an EMBL/GenBank/DDBJ whole genome shotgun (WGS) entry which is preliminary data.</text>
</comment>
<feature type="compositionally biased region" description="Basic and acidic residues" evidence="1">
    <location>
        <begin position="53"/>
        <end position="69"/>
    </location>
</feature>
<evidence type="ECO:0000313" key="3">
    <source>
        <dbReference type="Proteomes" id="UP000265618"/>
    </source>
</evidence>
<evidence type="ECO:0000313" key="2">
    <source>
        <dbReference type="EMBL" id="GIQ82595.1"/>
    </source>
</evidence>
<name>A0A9K3CUD2_9EUKA</name>
<gene>
    <name evidence="2" type="ORF">KIPB_003759</name>
</gene>
<accession>A0A9K3CUD2</accession>
<feature type="non-terminal residue" evidence="2">
    <location>
        <position position="1"/>
    </location>
</feature>
<dbReference type="EMBL" id="BDIP01000750">
    <property type="protein sequence ID" value="GIQ82595.1"/>
    <property type="molecule type" value="Genomic_DNA"/>
</dbReference>
<proteinExistence type="predicted"/>
<evidence type="ECO:0000256" key="1">
    <source>
        <dbReference type="SAM" id="MobiDB-lite"/>
    </source>
</evidence>
<protein>
    <submittedName>
        <fullName evidence="2">Uncharacterized protein</fullName>
    </submittedName>
</protein>
<dbReference type="AlphaFoldDB" id="A0A9K3CUD2"/>
<organism evidence="2 3">
    <name type="scientific">Kipferlia bialata</name>
    <dbReference type="NCBI Taxonomy" id="797122"/>
    <lineage>
        <taxon>Eukaryota</taxon>
        <taxon>Metamonada</taxon>
        <taxon>Carpediemonas-like organisms</taxon>
        <taxon>Kipferlia</taxon>
    </lineage>
</organism>
<reference evidence="2 3" key="1">
    <citation type="journal article" date="2018" name="PLoS ONE">
        <title>The draft genome of Kipferlia bialata reveals reductive genome evolution in fornicate parasites.</title>
        <authorList>
            <person name="Tanifuji G."/>
            <person name="Takabayashi S."/>
            <person name="Kume K."/>
            <person name="Takagi M."/>
            <person name="Nakayama T."/>
            <person name="Kamikawa R."/>
            <person name="Inagaki Y."/>
            <person name="Hashimoto T."/>
        </authorList>
    </citation>
    <scope>NUCLEOTIDE SEQUENCE [LARGE SCALE GENOMIC DNA]</scope>
    <source>
        <strain evidence="2">NY0173</strain>
    </source>
</reference>